<dbReference type="CDD" id="cd06259">
    <property type="entry name" value="YdcF-like"/>
    <property type="match status" value="1"/>
</dbReference>
<dbReference type="InterPro" id="IPR014729">
    <property type="entry name" value="Rossmann-like_a/b/a_fold"/>
</dbReference>
<protein>
    <recommendedName>
        <fullName evidence="2">DUF218 domain-containing protein</fullName>
    </recommendedName>
</protein>
<dbReference type="Gene3D" id="3.40.50.620">
    <property type="entry name" value="HUPs"/>
    <property type="match status" value="1"/>
</dbReference>
<accession>E8T3U4</accession>
<dbReference type="GO" id="GO:0043164">
    <property type="term" value="P:Gram-negative-bacterium-type cell wall biogenesis"/>
    <property type="evidence" value="ECO:0007669"/>
    <property type="project" value="TreeGrafter"/>
</dbReference>
<dbReference type="Pfam" id="PF02698">
    <property type="entry name" value="DUF218"/>
    <property type="match status" value="1"/>
</dbReference>
<dbReference type="RefSeq" id="WP_013538137.1">
    <property type="nucleotide sequence ID" value="NC_014926.1"/>
</dbReference>
<dbReference type="InterPro" id="IPR003848">
    <property type="entry name" value="DUF218"/>
</dbReference>
<feature type="transmembrane region" description="Helical" evidence="1">
    <location>
        <begin position="12"/>
        <end position="31"/>
    </location>
</feature>
<dbReference type="STRING" id="648996.Theam_1388"/>
<dbReference type="GO" id="GO:0000270">
    <property type="term" value="P:peptidoglycan metabolic process"/>
    <property type="evidence" value="ECO:0007669"/>
    <property type="project" value="TreeGrafter"/>
</dbReference>
<dbReference type="PANTHER" id="PTHR30336:SF4">
    <property type="entry name" value="ENVELOPE BIOGENESIS FACTOR ELYC"/>
    <property type="match status" value="1"/>
</dbReference>
<reference evidence="3" key="1">
    <citation type="submission" date="2011-01" db="EMBL/GenBank/DDBJ databases">
        <title>Complete sequence of chromosome of Thermovibrio ammonificans HB-1.</title>
        <authorList>
            <consortium name="US DOE Joint Genome Institute"/>
            <person name="Lucas S."/>
            <person name="Copeland A."/>
            <person name="Lapidus A."/>
            <person name="Cheng J.-F."/>
            <person name="Goodwin L."/>
            <person name="Pitluck S."/>
            <person name="Davenport K."/>
            <person name="Detter J.C."/>
            <person name="Han C."/>
            <person name="Tapia R."/>
            <person name="Land M."/>
            <person name="Hauser L."/>
            <person name="Kyrpides N."/>
            <person name="Ivanova N."/>
            <person name="Ovchinnikova G."/>
            <person name="Vetriani C."/>
            <person name="Woyke T."/>
        </authorList>
    </citation>
    <scope>NUCLEOTIDE SEQUENCE [LARGE SCALE GENOMIC DNA]</scope>
    <source>
        <strain evidence="3">HB-1</strain>
    </source>
</reference>
<evidence type="ECO:0000313" key="4">
    <source>
        <dbReference type="Proteomes" id="UP000006362"/>
    </source>
</evidence>
<keyword evidence="4" id="KW-1185">Reference proteome</keyword>
<feature type="domain" description="DUF218" evidence="2">
    <location>
        <begin position="80"/>
        <end position="239"/>
    </location>
</feature>
<dbReference type="OrthoDB" id="9782395at2"/>
<dbReference type="eggNOG" id="COG1434">
    <property type="taxonomic scope" value="Bacteria"/>
</dbReference>
<dbReference type="Proteomes" id="UP000006362">
    <property type="component" value="Chromosome"/>
</dbReference>
<dbReference type="KEGG" id="tam:Theam_1388"/>
<dbReference type="HOGENOM" id="CLU_053514_3_0_0"/>
<sequence length="261" mass="29509">MLFLIKKLVGSFVIYPGLSVTFGVLALLLWFKRRKLAFFFAALSVAFLYFFSTEFGKDLTLKPLEDAYPYPKLSSLNCTYIVVLGGGIVPHSPAAGGRATVRPQVAKRLLEAWKLWRVLKKPIVATGGVLYPNVESEAAVMARFLEGLGVPASQIKVEGKSRTTFENAEFTYRLIGPQSICLVTSAYHMPRSVRIFKSFGFKVTPVPTDYRVNRAGYNWLSFMPIYGVDTYFGFREWVGIAFFELRNLWRAREDSNLRPTD</sequence>
<keyword evidence="1" id="KW-1133">Transmembrane helix</keyword>
<dbReference type="GO" id="GO:0005886">
    <property type="term" value="C:plasma membrane"/>
    <property type="evidence" value="ECO:0007669"/>
    <property type="project" value="TreeGrafter"/>
</dbReference>
<feature type="transmembrane region" description="Helical" evidence="1">
    <location>
        <begin position="36"/>
        <end position="52"/>
    </location>
</feature>
<dbReference type="EMBL" id="CP002444">
    <property type="protein sequence ID" value="ADU97351.1"/>
    <property type="molecule type" value="Genomic_DNA"/>
</dbReference>
<organism evidence="3 4">
    <name type="scientific">Thermovibrio ammonificans (strain DSM 15698 / JCM 12110 / HB-1)</name>
    <dbReference type="NCBI Taxonomy" id="648996"/>
    <lineage>
        <taxon>Bacteria</taxon>
        <taxon>Pseudomonadati</taxon>
        <taxon>Aquificota</taxon>
        <taxon>Aquificia</taxon>
        <taxon>Desulfurobacteriales</taxon>
        <taxon>Desulfurobacteriaceae</taxon>
        <taxon>Thermovibrio</taxon>
    </lineage>
</organism>
<name>E8T3U4_THEA1</name>
<proteinExistence type="predicted"/>
<gene>
    <name evidence="3" type="ordered locus">Theam_1388</name>
</gene>
<evidence type="ECO:0000259" key="2">
    <source>
        <dbReference type="Pfam" id="PF02698"/>
    </source>
</evidence>
<evidence type="ECO:0000256" key="1">
    <source>
        <dbReference type="SAM" id="Phobius"/>
    </source>
</evidence>
<dbReference type="AlphaFoldDB" id="E8T3U4"/>
<evidence type="ECO:0000313" key="3">
    <source>
        <dbReference type="EMBL" id="ADU97351.1"/>
    </source>
</evidence>
<keyword evidence="1" id="KW-0812">Transmembrane</keyword>
<dbReference type="InterPro" id="IPR051599">
    <property type="entry name" value="Cell_Envelope_Assoc"/>
</dbReference>
<keyword evidence="1" id="KW-0472">Membrane</keyword>
<dbReference type="PANTHER" id="PTHR30336">
    <property type="entry name" value="INNER MEMBRANE PROTEIN, PROBABLE PERMEASE"/>
    <property type="match status" value="1"/>
</dbReference>